<comment type="caution">
    <text evidence="3">The sequence shown here is derived from an EMBL/GenBank/DDBJ whole genome shotgun (WGS) entry which is preliminary data.</text>
</comment>
<protein>
    <submittedName>
        <fullName evidence="3">Uncharacterized protein</fullName>
    </submittedName>
</protein>
<feature type="compositionally biased region" description="Polar residues" evidence="1">
    <location>
        <begin position="362"/>
        <end position="378"/>
    </location>
</feature>
<accession>A0A328D7V9</accession>
<reference evidence="3 4" key="1">
    <citation type="submission" date="2018-06" db="EMBL/GenBank/DDBJ databases">
        <title>The Genome of Cuscuta australis (Dodder) Provides Insight into the Evolution of Plant Parasitism.</title>
        <authorList>
            <person name="Liu H."/>
        </authorList>
    </citation>
    <scope>NUCLEOTIDE SEQUENCE [LARGE SCALE GENOMIC DNA]</scope>
    <source>
        <strain evidence="4">cv. Yunnan</strain>
        <tissue evidence="3">Vines</tissue>
    </source>
</reference>
<evidence type="ECO:0000256" key="1">
    <source>
        <dbReference type="SAM" id="MobiDB-lite"/>
    </source>
</evidence>
<keyword evidence="4" id="KW-1185">Reference proteome</keyword>
<evidence type="ECO:0000313" key="3">
    <source>
        <dbReference type="EMBL" id="RAL41867.1"/>
    </source>
</evidence>
<name>A0A328D7V9_9ASTE</name>
<dbReference type="EMBL" id="NQVE01000183">
    <property type="protein sequence ID" value="RAL41867.1"/>
    <property type="molecule type" value="Genomic_DNA"/>
</dbReference>
<sequence length="394" mass="40359">MAQEPNLGGVVSSVGGGGAGFLPGLVLLLLLVVHDLFNDFQENGEGGEGDDHHRVSSLPVLLPAERVEPLVHIGNAERDHGVPHPAVVPAPIHPVLVLRVGPYQQGQNLQSAQREQGDPDVPVGRVGYPLGVRSQLHPGAPSGHPHAVARELAGDVEVEPRRIGEFHVPGDQSPHRHQGGAAAISAGALSGGEVHASSRFDVVSGSAVNGRDAAGDGAVLPDGVEPGPVRGEEEGGEDCGLPLGEHGGEITDAEAETPLLKLRAVAADCGGVGADAAVGTGNGHQALRPHHPGSAEVERPGHPGGGGDASVAVRDVGGVVARVVGPVEEGVEHREADAAGESGAVGEDVIGAVLGVRGRSPRQGQSNQEQNHHPTTLTHPRRLPERRRKEIEID</sequence>
<organism evidence="3 4">
    <name type="scientific">Cuscuta australis</name>
    <dbReference type="NCBI Taxonomy" id="267555"/>
    <lineage>
        <taxon>Eukaryota</taxon>
        <taxon>Viridiplantae</taxon>
        <taxon>Streptophyta</taxon>
        <taxon>Embryophyta</taxon>
        <taxon>Tracheophyta</taxon>
        <taxon>Spermatophyta</taxon>
        <taxon>Magnoliopsida</taxon>
        <taxon>eudicotyledons</taxon>
        <taxon>Gunneridae</taxon>
        <taxon>Pentapetalae</taxon>
        <taxon>asterids</taxon>
        <taxon>lamiids</taxon>
        <taxon>Solanales</taxon>
        <taxon>Convolvulaceae</taxon>
        <taxon>Cuscuteae</taxon>
        <taxon>Cuscuta</taxon>
        <taxon>Cuscuta subgen. Grammica</taxon>
        <taxon>Cuscuta sect. Cleistogrammica</taxon>
    </lineage>
</organism>
<dbReference type="AlphaFoldDB" id="A0A328D7V9"/>
<gene>
    <name evidence="3" type="ORF">DM860_009049</name>
</gene>
<dbReference type="Proteomes" id="UP000249390">
    <property type="component" value="Unassembled WGS sequence"/>
</dbReference>
<feature type="region of interest" description="Disordered" evidence="1">
    <location>
        <begin position="284"/>
        <end position="308"/>
    </location>
</feature>
<feature type="region of interest" description="Disordered" evidence="1">
    <location>
        <begin position="211"/>
        <end position="236"/>
    </location>
</feature>
<evidence type="ECO:0000313" key="4">
    <source>
        <dbReference type="Proteomes" id="UP000249390"/>
    </source>
</evidence>
<keyword evidence="2" id="KW-0472">Membrane</keyword>
<proteinExistence type="predicted"/>
<feature type="region of interest" description="Disordered" evidence="1">
    <location>
        <begin position="331"/>
        <end position="394"/>
    </location>
</feature>
<feature type="transmembrane region" description="Helical" evidence="2">
    <location>
        <begin position="7"/>
        <end position="33"/>
    </location>
</feature>
<keyword evidence="2" id="KW-0812">Transmembrane</keyword>
<keyword evidence="2" id="KW-1133">Transmembrane helix</keyword>
<evidence type="ECO:0000256" key="2">
    <source>
        <dbReference type="SAM" id="Phobius"/>
    </source>
</evidence>